<dbReference type="Proteomes" id="UP000182130">
    <property type="component" value="Unassembled WGS sequence"/>
</dbReference>
<dbReference type="EMBL" id="FNEI01000010">
    <property type="protein sequence ID" value="SDJ40177.1"/>
    <property type="molecule type" value="Genomic_DNA"/>
</dbReference>
<dbReference type="PANTHER" id="PTHR38011:SF11">
    <property type="entry name" value="2,5-DIAMINO-6-RIBOSYLAMINO-4(3H)-PYRIMIDINONE 5'-PHOSPHATE REDUCTASE"/>
    <property type="match status" value="1"/>
</dbReference>
<reference evidence="3" key="1">
    <citation type="submission" date="2016-10" db="EMBL/GenBank/DDBJ databases">
        <authorList>
            <person name="Varghese N."/>
            <person name="Submissions S."/>
        </authorList>
    </citation>
    <scope>NUCLEOTIDE SEQUENCE [LARGE SCALE GENOMIC DNA]</scope>
    <source>
        <strain evidence="3">CGMCC 1.10783</strain>
    </source>
</reference>
<name>A0A1G8TFJ3_9MICC</name>
<evidence type="ECO:0000259" key="1">
    <source>
        <dbReference type="Pfam" id="PF01872"/>
    </source>
</evidence>
<dbReference type="InterPro" id="IPR002734">
    <property type="entry name" value="RibDG_C"/>
</dbReference>
<gene>
    <name evidence="2" type="ORF">SAMN05216555_11089</name>
</gene>
<dbReference type="GO" id="GO:0009231">
    <property type="term" value="P:riboflavin biosynthetic process"/>
    <property type="evidence" value="ECO:0007669"/>
    <property type="project" value="InterPro"/>
</dbReference>
<dbReference type="Gene3D" id="3.40.430.10">
    <property type="entry name" value="Dihydrofolate Reductase, subunit A"/>
    <property type="match status" value="1"/>
</dbReference>
<feature type="domain" description="Bacterial bifunctional deaminase-reductase C-terminal" evidence="1">
    <location>
        <begin position="9"/>
        <end position="169"/>
    </location>
</feature>
<organism evidence="2 3">
    <name type="scientific">Arthrobacter cupressi</name>
    <dbReference type="NCBI Taxonomy" id="1045773"/>
    <lineage>
        <taxon>Bacteria</taxon>
        <taxon>Bacillati</taxon>
        <taxon>Actinomycetota</taxon>
        <taxon>Actinomycetes</taxon>
        <taxon>Micrococcales</taxon>
        <taxon>Micrococcaceae</taxon>
        <taxon>Arthrobacter</taxon>
    </lineage>
</organism>
<sequence length="184" mass="19915">MSAFQYYVASSLDGFIATADDDLGWLLQFDSTEGVGEGYKEFMSGVGCVVMGGQTYRWLLRHEPGKWPYPDLPCWIFTHREYSAPEGADVTFVRGDVAEFGQDLIDSAAGRNVWLVGGGDLVAQFARARLLDEIIVTLIPVALGSGKQLLPVDGPTAPLELLSSRTIGGAAVELRYRVPGGAER</sequence>
<accession>A0A1G8TFJ3</accession>
<evidence type="ECO:0000313" key="3">
    <source>
        <dbReference type="Proteomes" id="UP000182130"/>
    </source>
</evidence>
<dbReference type="GO" id="GO:0008703">
    <property type="term" value="F:5-amino-6-(5-phosphoribosylamino)uracil reductase activity"/>
    <property type="evidence" value="ECO:0007669"/>
    <property type="project" value="InterPro"/>
</dbReference>
<keyword evidence="3" id="KW-1185">Reference proteome</keyword>
<dbReference type="PANTHER" id="PTHR38011">
    <property type="entry name" value="DIHYDROFOLATE REDUCTASE FAMILY PROTEIN (AFU_ORTHOLOGUE AFUA_8G06820)"/>
    <property type="match status" value="1"/>
</dbReference>
<dbReference type="InterPro" id="IPR024072">
    <property type="entry name" value="DHFR-like_dom_sf"/>
</dbReference>
<evidence type="ECO:0000313" key="2">
    <source>
        <dbReference type="EMBL" id="SDJ40177.1"/>
    </source>
</evidence>
<dbReference type="Pfam" id="PF01872">
    <property type="entry name" value="RibD_C"/>
    <property type="match status" value="1"/>
</dbReference>
<dbReference type="STRING" id="1045773.SAMN05216555_11089"/>
<dbReference type="InterPro" id="IPR050765">
    <property type="entry name" value="Riboflavin_Biosynth_HTPR"/>
</dbReference>
<dbReference type="OrthoDB" id="3427770at2"/>
<dbReference type="SUPFAM" id="SSF53597">
    <property type="entry name" value="Dihydrofolate reductase-like"/>
    <property type="match status" value="1"/>
</dbReference>
<dbReference type="AlphaFoldDB" id="A0A1G8TFJ3"/>
<protein>
    <submittedName>
        <fullName evidence="2">Dihydrofolate reductase</fullName>
    </submittedName>
</protein>
<proteinExistence type="predicted"/>
<dbReference type="RefSeq" id="WP_074589672.1">
    <property type="nucleotide sequence ID" value="NZ_FNEI01000010.1"/>
</dbReference>